<dbReference type="STRING" id="6182.A0A4Z2DB33"/>
<proteinExistence type="predicted"/>
<evidence type="ECO:0000256" key="3">
    <source>
        <dbReference type="ARBA" id="ARBA00022771"/>
    </source>
</evidence>
<dbReference type="GO" id="GO:0005634">
    <property type="term" value="C:nucleus"/>
    <property type="evidence" value="ECO:0007669"/>
    <property type="project" value="TreeGrafter"/>
</dbReference>
<feature type="compositionally biased region" description="Basic and acidic residues" evidence="6">
    <location>
        <begin position="898"/>
        <end position="907"/>
    </location>
</feature>
<feature type="region of interest" description="Disordered" evidence="6">
    <location>
        <begin position="858"/>
        <end position="944"/>
    </location>
</feature>
<dbReference type="GO" id="GO:0000981">
    <property type="term" value="F:DNA-binding transcription factor activity, RNA polymerase II-specific"/>
    <property type="evidence" value="ECO:0007669"/>
    <property type="project" value="TreeGrafter"/>
</dbReference>
<dbReference type="Gene3D" id="3.30.160.60">
    <property type="entry name" value="Classic Zinc Finger"/>
    <property type="match status" value="2"/>
</dbReference>
<organism evidence="8 9">
    <name type="scientific">Schistosoma japonicum</name>
    <name type="common">Blood fluke</name>
    <dbReference type="NCBI Taxonomy" id="6182"/>
    <lineage>
        <taxon>Eukaryota</taxon>
        <taxon>Metazoa</taxon>
        <taxon>Spiralia</taxon>
        <taxon>Lophotrochozoa</taxon>
        <taxon>Platyhelminthes</taxon>
        <taxon>Trematoda</taxon>
        <taxon>Digenea</taxon>
        <taxon>Strigeidida</taxon>
        <taxon>Schistosomatoidea</taxon>
        <taxon>Schistosomatidae</taxon>
        <taxon>Schistosoma</taxon>
    </lineage>
</organism>
<dbReference type="PROSITE" id="PS00028">
    <property type="entry name" value="ZINC_FINGER_C2H2_1"/>
    <property type="match status" value="2"/>
</dbReference>
<feature type="compositionally biased region" description="Low complexity" evidence="6">
    <location>
        <begin position="879"/>
        <end position="894"/>
    </location>
</feature>
<dbReference type="SUPFAM" id="SSF57667">
    <property type="entry name" value="beta-beta-alpha zinc fingers"/>
    <property type="match status" value="2"/>
</dbReference>
<keyword evidence="2" id="KW-0677">Repeat</keyword>
<gene>
    <name evidence="8" type="ORF">EWB00_002710</name>
</gene>
<evidence type="ECO:0000256" key="4">
    <source>
        <dbReference type="ARBA" id="ARBA00022833"/>
    </source>
</evidence>
<dbReference type="InterPro" id="IPR036236">
    <property type="entry name" value="Znf_C2H2_sf"/>
</dbReference>
<dbReference type="InterPro" id="IPR013087">
    <property type="entry name" value="Znf_C2H2_type"/>
</dbReference>
<evidence type="ECO:0000313" key="8">
    <source>
        <dbReference type="EMBL" id="TNN13628.1"/>
    </source>
</evidence>
<protein>
    <submittedName>
        <fullName evidence="8">Zinc finger protein</fullName>
    </submittedName>
</protein>
<evidence type="ECO:0000256" key="6">
    <source>
        <dbReference type="SAM" id="MobiDB-lite"/>
    </source>
</evidence>
<dbReference type="OrthoDB" id="8823111at2759"/>
<accession>A0A4Z2DB33</accession>
<dbReference type="Proteomes" id="UP000311919">
    <property type="component" value="Unassembled WGS sequence"/>
</dbReference>
<feature type="compositionally biased region" description="Acidic residues" evidence="6">
    <location>
        <begin position="908"/>
        <end position="930"/>
    </location>
</feature>
<feature type="compositionally biased region" description="Basic and acidic residues" evidence="6">
    <location>
        <begin position="931"/>
        <end position="943"/>
    </location>
</feature>
<feature type="domain" description="C2H2-type" evidence="7">
    <location>
        <begin position="805"/>
        <end position="833"/>
    </location>
</feature>
<reference evidence="8 9" key="1">
    <citation type="submission" date="2019-03" db="EMBL/GenBank/DDBJ databases">
        <title>An improved genome assembly of the fluke Schistosoma japonicum.</title>
        <authorList>
            <person name="Hu W."/>
            <person name="Luo F."/>
            <person name="Yin M."/>
            <person name="Mo X."/>
            <person name="Sun C."/>
            <person name="Wu Q."/>
            <person name="Zhu B."/>
            <person name="Xiang M."/>
            <person name="Wang J."/>
            <person name="Wang Y."/>
            <person name="Zhang T."/>
            <person name="Xu B."/>
            <person name="Zheng H."/>
            <person name="Feng Z."/>
        </authorList>
    </citation>
    <scope>NUCLEOTIDE SEQUENCE [LARGE SCALE GENOMIC DNA]</scope>
    <source>
        <strain evidence="8">HuSjv2</strain>
        <tissue evidence="8">Worms</tissue>
    </source>
</reference>
<sequence length="1017" mass="114240">MTKLTTSNTSVYNNSTTSVNSLLMNEFNTNRHINHPPQQHNHMKQLKFESQQHHQHSHQLQHNQSMINLPSITTTCIESITDLSRPFKCCHCIKAFKSKALLDQHMHIHYPPKYTCRYCAKKYRWPPVFYHHQRTCKKRPPSTTCTNNDIHNSTITVTASVNTTHNITSNSNPAKRNHHHQQHHNLNYLRSDNRKNFPITSEAFMIPSNIRSQLDDTLYSSFTSIRGSDGNLGGSETFPTYGHKSNLPSFSSDLNLPSNLMELSNNSTMVHNNNNTDNNDDLTLMTPSHLSNFTALAAAAAAAAMSMHFQIPSFSNIPPPPLGFTSSFTSSSTSTTITTSSPATTPFYHHSMITTPSSTSLPSSLSIPSSFSQIHLNCNRSNSLSFTNQPVFQSSHFVPPMLMSNSNEPFNINELSMHSELNFPFNNVLPSGTSILTPTTTSTTTSSSSSLGTINNHHLLDSSTLPYNIMNNLLCICGIRFNEISNYLSHIANCNFLRHLVQQSFSNTFNRSEIPSMPTTITTTSSSSTVSLSSQILSENQQNSNGSSHIQQISSSSSIFPFNTSMLSNEFHYQDDYPLNNKYKNDVDHQEDTHVEQQQLDTLKNSKIITTMISNKMYNSLNEVKLSKIHQDEFIKHEEDVHNEVDHYGSFMNETLRNNNNNEHFNKNPIDLTSVYNLTESQIERNKSPFNSSCLLENNSLSDKPLSINSSNSSIVTAMANVLANAASVAGFQYPELQDLPYRNSKIQHSSPSRTPPLQISTSPTVDIIETDRSDCHSQQNIANNNLDNTNSLSTTSLTTVSSPKSCYQCGKEFSSRLSLKQHVEGKHSTEGKYCCPGCSKRYRWGASYYYHKKSCPAVREQSPVPSDDAVNPLSLCGSDDNSSPSSVNSPDSLSHIKANDDYNMEDRDIEEGEEQEEEKDYDHNDDDDDDKRQKDEKKDEYKCNSSNSLKVRIVQKQYLRSSRNGDLNANSMDDNTSPMHQSKLIKHQIQTKQHCQNIKEDSLICDINAFPLETNS</sequence>
<dbReference type="PANTHER" id="PTHR24408:SF58">
    <property type="entry name" value="TRANSCRIPTION FACTOR (TFIIIA), PUTATIVE (AFU_ORTHOLOGUE AFUA_1G05150)-RELATED"/>
    <property type="match status" value="1"/>
</dbReference>
<dbReference type="EMBL" id="SKCS01000186">
    <property type="protein sequence ID" value="TNN13628.1"/>
    <property type="molecule type" value="Genomic_DNA"/>
</dbReference>
<keyword evidence="4" id="KW-0862">Zinc</keyword>
<feature type="domain" description="C2H2-type" evidence="7">
    <location>
        <begin position="87"/>
        <end position="114"/>
    </location>
</feature>
<comment type="caution">
    <text evidence="8">The sequence shown here is derived from an EMBL/GenBank/DDBJ whole genome shotgun (WGS) entry which is preliminary data.</text>
</comment>
<evidence type="ECO:0000259" key="7">
    <source>
        <dbReference type="PROSITE" id="PS50157"/>
    </source>
</evidence>
<dbReference type="PROSITE" id="PS50157">
    <property type="entry name" value="ZINC_FINGER_C2H2_2"/>
    <property type="match status" value="2"/>
</dbReference>
<keyword evidence="3 5" id="KW-0863">Zinc-finger</keyword>
<evidence type="ECO:0000256" key="1">
    <source>
        <dbReference type="ARBA" id="ARBA00022723"/>
    </source>
</evidence>
<dbReference type="GO" id="GO:0008270">
    <property type="term" value="F:zinc ion binding"/>
    <property type="evidence" value="ECO:0007669"/>
    <property type="project" value="UniProtKB-KW"/>
</dbReference>
<keyword evidence="9" id="KW-1185">Reference proteome</keyword>
<dbReference type="PANTHER" id="PTHR24408">
    <property type="entry name" value="ZINC FINGER PROTEIN"/>
    <property type="match status" value="1"/>
</dbReference>
<evidence type="ECO:0000256" key="2">
    <source>
        <dbReference type="ARBA" id="ARBA00022737"/>
    </source>
</evidence>
<evidence type="ECO:0000256" key="5">
    <source>
        <dbReference type="PROSITE-ProRule" id="PRU00042"/>
    </source>
</evidence>
<evidence type="ECO:0000313" key="9">
    <source>
        <dbReference type="Proteomes" id="UP000311919"/>
    </source>
</evidence>
<dbReference type="SMART" id="SM00355">
    <property type="entry name" value="ZnF_C2H2"/>
    <property type="match status" value="4"/>
</dbReference>
<dbReference type="AlphaFoldDB" id="A0A4Z2DB33"/>
<name>A0A4Z2DB33_SCHJA</name>
<keyword evidence="1" id="KW-0479">Metal-binding</keyword>
<dbReference type="GO" id="GO:0043565">
    <property type="term" value="F:sequence-specific DNA binding"/>
    <property type="evidence" value="ECO:0007669"/>
    <property type="project" value="TreeGrafter"/>
</dbReference>